<reference evidence="4 7" key="3">
    <citation type="submission" date="2016-07" db="EMBL/GenBank/DDBJ databases">
        <title>Draft genome of a psychrotolerant acidophile Acidithiobacillus ferrivorans strain YL15.</title>
        <authorList>
            <person name="Peng T."/>
            <person name="Ma L."/>
            <person name="Nan M."/>
            <person name="An N."/>
            <person name="Wang M."/>
            <person name="Qiu G."/>
            <person name="Zeng W."/>
        </authorList>
    </citation>
    <scope>NUCLEOTIDE SEQUENCE [LARGE SCALE GENOMIC DNA]</scope>
    <source>
        <strain evidence="4 7">YL15</strain>
    </source>
</reference>
<evidence type="ECO:0000256" key="1">
    <source>
        <dbReference type="ARBA" id="ARBA00022723"/>
    </source>
</evidence>
<keyword evidence="5" id="KW-0378">Hydrolase</keyword>
<name>A0A060ULR1_9PROT</name>
<evidence type="ECO:0000313" key="7">
    <source>
        <dbReference type="Proteomes" id="UP000093129"/>
    </source>
</evidence>
<dbReference type="CDD" id="cd07724">
    <property type="entry name" value="POD-like_MBL-fold"/>
    <property type="match status" value="1"/>
</dbReference>
<dbReference type="PANTHER" id="PTHR43084:SF1">
    <property type="entry name" value="PERSULFIDE DIOXYGENASE ETHE1, MITOCHONDRIAL"/>
    <property type="match status" value="1"/>
</dbReference>
<reference evidence="3" key="2">
    <citation type="submission" date="2014-07" db="EMBL/GenBank/DDBJ databases">
        <title>Initial genome analysis of the psychrotolerant acidophile Acidithiobacillus ferrivorans CF27: insights into iron and sulfur oxidation pathways and into biofilm formation.</title>
        <authorList>
            <person name="Talla E."/>
            <person name="Hedrich S."/>
            <person name="Mangenot S."/>
            <person name="Ji B."/>
            <person name="Johnson D.B."/>
            <person name="Barbe V."/>
            <person name="Bonnefoy V."/>
        </authorList>
    </citation>
    <scope>NUCLEOTIDE SEQUENCE [LARGE SCALE GENOMIC DNA]</scope>
    <source>
        <strain evidence="3">CF27</strain>
    </source>
</reference>
<sequence>MIFRQFFDPKTKRLSYLFADPATRTAAVVDPMLATVDGMLKTIAGLDLSLQYILVTCIHLDHEHTVLALKAVTDGRVVLHEWAPGVHSDLRTREGDTLYLGEETVKVIHTPGQSPCAVAYQWRDRLFTGETLLAGGVGVCAPQSSNVTQLYQSITSRLLTFPGEYLVYPSREFKGRRMSSVEEIRRCCHWFYTGRRVGAFARACQRMLPNWSPDANEEAFISGTSAEIYQGVQ</sequence>
<accession>A0A060ULR1</accession>
<dbReference type="EMBL" id="MASQ01000137">
    <property type="protein sequence ID" value="OCB01551.1"/>
    <property type="molecule type" value="Genomic_DNA"/>
</dbReference>
<dbReference type="EMBL" id="CP059488">
    <property type="protein sequence ID" value="QQD72251.1"/>
    <property type="molecule type" value="Genomic_DNA"/>
</dbReference>
<dbReference type="Proteomes" id="UP000595420">
    <property type="component" value="Chromosome"/>
</dbReference>
<dbReference type="InterPro" id="IPR036866">
    <property type="entry name" value="RibonucZ/Hydroxyglut_hydro"/>
</dbReference>
<reference evidence="6 8" key="4">
    <citation type="submission" date="2017-03" db="EMBL/GenBank/DDBJ databases">
        <authorList>
            <person name="Regsiter A."/>
            <person name="William W."/>
        </authorList>
    </citation>
    <scope>NUCLEOTIDE SEQUENCE [LARGE SCALE GENOMIC DNA]</scope>
    <source>
        <strain evidence="6">PRJEB5721</strain>
    </source>
</reference>
<evidence type="ECO:0000313" key="9">
    <source>
        <dbReference type="Proteomes" id="UP000595420"/>
    </source>
</evidence>
<dbReference type="Gene3D" id="3.60.15.10">
    <property type="entry name" value="Ribonuclease Z/Hydroxyacylglutathione hydrolase-like"/>
    <property type="match status" value="1"/>
</dbReference>
<dbReference type="Proteomes" id="UP000193925">
    <property type="component" value="Chromosome AFERRI"/>
</dbReference>
<dbReference type="GO" id="GO:0070813">
    <property type="term" value="P:hydrogen sulfide metabolic process"/>
    <property type="evidence" value="ECO:0007669"/>
    <property type="project" value="TreeGrafter"/>
</dbReference>
<dbReference type="AlphaFoldDB" id="A0A060ULR1"/>
<reference evidence="5 9" key="5">
    <citation type="submission" date="2020-07" db="EMBL/GenBank/DDBJ databases">
        <title>Complete genome sequence analysis of Acidithiobacillus ferrivorans XJFY6S-08 reveals extreme environmental adaptation to alpine acid mine drainage.</title>
        <authorList>
            <person name="Yan L."/>
            <person name="Ni Y."/>
        </authorList>
    </citation>
    <scope>NUCLEOTIDE SEQUENCE [LARGE SCALE GENOMIC DNA]</scope>
    <source>
        <strain evidence="5 9">XJFY6S-08</strain>
    </source>
</reference>
<organism evidence="3">
    <name type="scientific">Acidithiobacillus ferrivorans</name>
    <dbReference type="NCBI Taxonomy" id="160808"/>
    <lineage>
        <taxon>Bacteria</taxon>
        <taxon>Pseudomonadati</taxon>
        <taxon>Pseudomonadota</taxon>
        <taxon>Acidithiobacillia</taxon>
        <taxon>Acidithiobacillales</taxon>
        <taxon>Acidithiobacillaceae</taxon>
        <taxon>Acidithiobacillus</taxon>
    </lineage>
</organism>
<dbReference type="SMART" id="SM00849">
    <property type="entry name" value="Lactamase_B"/>
    <property type="match status" value="1"/>
</dbReference>
<evidence type="ECO:0000313" key="5">
    <source>
        <dbReference type="EMBL" id="QQD72251.1"/>
    </source>
</evidence>
<evidence type="ECO:0000313" key="8">
    <source>
        <dbReference type="Proteomes" id="UP000193925"/>
    </source>
</evidence>
<dbReference type="EMBL" id="CCCS020000023">
    <property type="protein sequence ID" value="CDQ09577.1"/>
    <property type="molecule type" value="Genomic_DNA"/>
</dbReference>
<protein>
    <submittedName>
        <fullName evidence="5">MBL fold metallo-hydrolase</fullName>
    </submittedName>
    <submittedName>
        <fullName evidence="3">Metallo-beta-lactamase family protein</fullName>
    </submittedName>
</protein>
<evidence type="ECO:0000259" key="2">
    <source>
        <dbReference type="SMART" id="SM00849"/>
    </source>
</evidence>
<dbReference type="SUPFAM" id="SSF56281">
    <property type="entry name" value="Metallo-hydrolase/oxidoreductase"/>
    <property type="match status" value="1"/>
</dbReference>
<dbReference type="GO" id="GO:0016787">
    <property type="term" value="F:hydrolase activity"/>
    <property type="evidence" value="ECO:0007669"/>
    <property type="project" value="UniProtKB-KW"/>
</dbReference>
<dbReference type="InterPro" id="IPR044528">
    <property type="entry name" value="POD-like_MBL-fold"/>
</dbReference>
<evidence type="ECO:0000313" key="6">
    <source>
        <dbReference type="EMBL" id="SMH67178.1"/>
    </source>
</evidence>
<reference evidence="3" key="1">
    <citation type="submission" date="2014-03" db="EMBL/GenBank/DDBJ databases">
        <authorList>
            <person name="Genoscope - CEA"/>
        </authorList>
    </citation>
    <scope>NUCLEOTIDE SEQUENCE [LARGE SCALE GENOMIC DNA]</scope>
    <source>
        <strain evidence="3">CF27</strain>
    </source>
</reference>
<dbReference type="RefSeq" id="WP_051984728.1">
    <property type="nucleotide sequence ID" value="NZ_CCCS020000023.1"/>
</dbReference>
<keyword evidence="1" id="KW-0479">Metal-binding</keyword>
<dbReference type="Proteomes" id="UP000093129">
    <property type="component" value="Unassembled WGS sequence"/>
</dbReference>
<dbReference type="EMBL" id="LT841305">
    <property type="protein sequence ID" value="SMH67178.1"/>
    <property type="molecule type" value="Genomic_DNA"/>
</dbReference>
<dbReference type="InterPro" id="IPR001279">
    <property type="entry name" value="Metallo-B-lactamas"/>
</dbReference>
<dbReference type="GO" id="GO:0050313">
    <property type="term" value="F:sulfur dioxygenase activity"/>
    <property type="evidence" value="ECO:0007669"/>
    <property type="project" value="InterPro"/>
</dbReference>
<evidence type="ECO:0000313" key="3">
    <source>
        <dbReference type="EMBL" id="CDQ09577.1"/>
    </source>
</evidence>
<dbReference type="PANTHER" id="PTHR43084">
    <property type="entry name" value="PERSULFIDE DIOXYGENASE ETHE1"/>
    <property type="match status" value="1"/>
</dbReference>
<gene>
    <name evidence="3" type="ORF">AFERRI_30223</name>
    <name evidence="6" type="ORF">AFERRI_50379</name>
    <name evidence="4" type="ORF">BBC27_03475</name>
    <name evidence="5" type="ORF">H2515_12700</name>
</gene>
<dbReference type="GO" id="GO:0006749">
    <property type="term" value="P:glutathione metabolic process"/>
    <property type="evidence" value="ECO:0007669"/>
    <property type="project" value="InterPro"/>
</dbReference>
<proteinExistence type="predicted"/>
<keyword evidence="8" id="KW-1185">Reference proteome</keyword>
<feature type="domain" description="Metallo-beta-lactamase" evidence="2">
    <location>
        <begin position="12"/>
        <end position="171"/>
    </location>
</feature>
<dbReference type="GO" id="GO:0046872">
    <property type="term" value="F:metal ion binding"/>
    <property type="evidence" value="ECO:0007669"/>
    <property type="project" value="UniProtKB-KW"/>
</dbReference>
<evidence type="ECO:0000313" key="4">
    <source>
        <dbReference type="EMBL" id="OCB01551.1"/>
    </source>
</evidence>
<dbReference type="InterPro" id="IPR051682">
    <property type="entry name" value="Mito_Persulfide_Diox"/>
</dbReference>